<dbReference type="Proteomes" id="UP000252488">
    <property type="component" value="Unassembled WGS sequence"/>
</dbReference>
<accession>A0ABX9FLM6</accession>
<dbReference type="EMBL" id="QKKR01000003">
    <property type="protein sequence ID" value="RBM57532.1"/>
    <property type="molecule type" value="Genomic_DNA"/>
</dbReference>
<sequence length="47" mass="5191">MFSVIPFLLEAAAVLTKCINPNHGVGRLMRMNTLADYGQLQGAWLTQ</sequence>
<comment type="caution">
    <text evidence="1">The sequence shown here is derived from an EMBL/GenBank/DDBJ whole genome shotgun (WGS) entry which is preliminary data.</text>
</comment>
<evidence type="ECO:0000313" key="2">
    <source>
        <dbReference type="Proteomes" id="UP000252488"/>
    </source>
</evidence>
<evidence type="ECO:0000313" key="1">
    <source>
        <dbReference type="EMBL" id="RBM57532.1"/>
    </source>
</evidence>
<keyword evidence="2" id="KW-1185">Reference proteome</keyword>
<proteinExistence type="predicted"/>
<organism evidence="1 2">
    <name type="scientific">Vibrio paracholerae</name>
    <dbReference type="NCBI Taxonomy" id="650003"/>
    <lineage>
        <taxon>Bacteria</taxon>
        <taxon>Pseudomonadati</taxon>
        <taxon>Pseudomonadota</taxon>
        <taxon>Gammaproteobacteria</taxon>
        <taxon>Vibrionales</taxon>
        <taxon>Vibrionaceae</taxon>
        <taxon>Vibrio</taxon>
    </lineage>
</organism>
<reference evidence="1 2" key="1">
    <citation type="submission" date="2018-06" db="EMBL/GenBank/DDBJ databases">
        <title>Draft genome sequences of nine Vibrio sp. clinical isolates from across the United States representing the closest known relative of Vibrio cholerae.</title>
        <authorList>
            <person name="Islam M.T."/>
            <person name="Liang K."/>
            <person name="Im M.S."/>
            <person name="Winkjer J."/>
            <person name="Busby S."/>
            <person name="Batra D."/>
            <person name="Rowe L."/>
            <person name="Tarr C.L."/>
            <person name="Boucher Y."/>
        </authorList>
    </citation>
    <scope>NUCLEOTIDE SEQUENCE [LARGE SCALE GENOMIC DNA]</scope>
    <source>
        <strain evidence="1 2">2016V-1111</strain>
    </source>
</reference>
<name>A0ABX9FLM6_9VIBR</name>
<gene>
    <name evidence="1" type="ORF">DLR69_02820</name>
</gene>
<protein>
    <submittedName>
        <fullName evidence="1">RNA polymerase subunit sigma-70</fullName>
    </submittedName>
</protein>